<dbReference type="SUPFAM" id="SSF56784">
    <property type="entry name" value="HAD-like"/>
    <property type="match status" value="1"/>
</dbReference>
<reference evidence="2" key="1">
    <citation type="submission" date="2024-04" db="EMBL/GenBank/DDBJ databases">
        <authorList>
            <person name="Shaw F."/>
            <person name="Minotto A."/>
        </authorList>
    </citation>
    <scope>NUCLEOTIDE SEQUENCE [LARGE SCALE GENOMIC DNA]</scope>
</reference>
<dbReference type="InterPro" id="IPR006549">
    <property type="entry name" value="HAD-SF_hydro_IIIA"/>
</dbReference>
<evidence type="ECO:0008006" key="3">
    <source>
        <dbReference type="Google" id="ProtNLM"/>
    </source>
</evidence>
<dbReference type="PANTHER" id="PTHR12083:SF9">
    <property type="entry name" value="BIFUNCTIONAL POLYNUCLEOTIDE PHOSPHATASE_KINASE"/>
    <property type="match status" value="1"/>
</dbReference>
<dbReference type="Gene3D" id="3.40.50.300">
    <property type="entry name" value="P-loop containing nucleotide triphosphate hydrolases"/>
    <property type="match status" value="1"/>
</dbReference>
<dbReference type="NCBIfam" id="TIGR01662">
    <property type="entry name" value="HAD-SF-IIIA"/>
    <property type="match status" value="1"/>
</dbReference>
<evidence type="ECO:0000313" key="2">
    <source>
        <dbReference type="Proteomes" id="UP001497453"/>
    </source>
</evidence>
<dbReference type="SUPFAM" id="SSF52540">
    <property type="entry name" value="P-loop containing nucleoside triphosphate hydrolases"/>
    <property type="match status" value="1"/>
</dbReference>
<dbReference type="InterPro" id="IPR027417">
    <property type="entry name" value="P-loop_NTPase"/>
</dbReference>
<dbReference type="PANTHER" id="PTHR12083">
    <property type="entry name" value="BIFUNCTIONAL POLYNUCLEOTIDE PHOSPHATASE/KINASE"/>
    <property type="match status" value="1"/>
</dbReference>
<dbReference type="Pfam" id="PF13671">
    <property type="entry name" value="AAA_33"/>
    <property type="match status" value="1"/>
</dbReference>
<dbReference type="Gene3D" id="3.40.50.1000">
    <property type="entry name" value="HAD superfamily/HAD-like"/>
    <property type="match status" value="1"/>
</dbReference>
<organism evidence="1 2">
    <name type="scientific">Somion occarium</name>
    <dbReference type="NCBI Taxonomy" id="3059160"/>
    <lineage>
        <taxon>Eukaryota</taxon>
        <taxon>Fungi</taxon>
        <taxon>Dikarya</taxon>
        <taxon>Basidiomycota</taxon>
        <taxon>Agaricomycotina</taxon>
        <taxon>Agaricomycetes</taxon>
        <taxon>Polyporales</taxon>
        <taxon>Cerrenaceae</taxon>
        <taxon>Somion</taxon>
    </lineage>
</organism>
<accession>A0ABP1D9T8</accession>
<proteinExistence type="predicted"/>
<dbReference type="Proteomes" id="UP001497453">
    <property type="component" value="Chromosome 3"/>
</dbReference>
<dbReference type="Pfam" id="PF08645">
    <property type="entry name" value="PNK3P"/>
    <property type="match status" value="1"/>
</dbReference>
<protein>
    <recommendedName>
        <fullName evidence="3">PNK3P-domain-containing protein</fullName>
    </recommendedName>
</protein>
<dbReference type="InterPro" id="IPR006551">
    <property type="entry name" value="Polynucleotide_phosphatase"/>
</dbReference>
<keyword evidence="2" id="KW-1185">Reference proteome</keyword>
<name>A0ABP1D9T8_9APHY</name>
<evidence type="ECO:0000313" key="1">
    <source>
        <dbReference type="EMBL" id="CAL1703867.1"/>
    </source>
</evidence>
<dbReference type="EMBL" id="OZ037946">
    <property type="protein sequence ID" value="CAL1703867.1"/>
    <property type="molecule type" value="Genomic_DNA"/>
</dbReference>
<dbReference type="InterPro" id="IPR013954">
    <property type="entry name" value="PNK3P"/>
</dbReference>
<dbReference type="InterPro" id="IPR023214">
    <property type="entry name" value="HAD_sf"/>
</dbReference>
<sequence>MSASSSRATIPSRASLKRTAEHLDDAPTASKVTKVFPIFSKPSPSTFRWAKFLGPSGSCLHGMNLEPKPSTKVAAFDLDGCLIESSIGKKQDALNPFKWWRPIVPSSLKELHNEGFAIVILTNQALRGATAIANWKKKIPTIADALSDVPFNIFAATAKDGFRKPMPGMWYGLEELFLRDGVSIDREASFFVGDAAGRAADHAATDRKFALNVGIRFSTPEEYFLKLPQAPYKVTGFHVSSLPTNLPLYTPTATPLLPSSPKSTPEIVVFVGFPSLGKTSFYRRHFEPSGYVHVNQDTLKSRDKCIKAVEIAVQDGRSCVVDNTNRDAVTRKHYVDIAKRHKIHIRCILFDGSIELAWHNNLYRAFNMPPSSLAQQTKRELLPYSALADFRSKYEEPHLSEGFKEIKKVNWVFSGSEEERRRWSMWLQIDGK</sequence>
<dbReference type="NCBIfam" id="TIGR01664">
    <property type="entry name" value="DNA-3'-Pase"/>
    <property type="match status" value="1"/>
</dbReference>
<dbReference type="InterPro" id="IPR036412">
    <property type="entry name" value="HAD-like_sf"/>
</dbReference>
<gene>
    <name evidence="1" type="ORF">GFSPODELE1_LOCUS4754</name>
</gene>